<protein>
    <recommendedName>
        <fullName evidence="6">Tat pathway signal sequence domain protein</fullName>
    </recommendedName>
</protein>
<dbReference type="RefSeq" id="WP_100511499.1">
    <property type="nucleotide sequence ID" value="NZ_PEBI01000004.1"/>
</dbReference>
<feature type="domain" description="PcRGLX/YetA-like N-terminal RIFT barrel" evidence="1">
    <location>
        <begin position="14"/>
        <end position="72"/>
    </location>
</feature>
<dbReference type="InterPro" id="IPR048330">
    <property type="entry name" value="PcRGLX/YetA_2nd"/>
</dbReference>
<dbReference type="Pfam" id="PF19501">
    <property type="entry name" value="PcRGLX_1st"/>
    <property type="match status" value="1"/>
</dbReference>
<dbReference type="InterPro" id="IPR045793">
    <property type="entry name" value="PcRGLX/YetA-like"/>
</dbReference>
<evidence type="ECO:0008006" key="6">
    <source>
        <dbReference type="Google" id="ProtNLM"/>
    </source>
</evidence>
<sequence>MKLHAMRKNGSGGYVTFGSMWKRGECSADAARANSFKITTADGAEVPAQSRITAYWPDGTVKWMAHTADAARLGDEIDVTMTDGANPVAAAESQTVEDDGTTITVTGGRSRVVIRRGANRLVESFDFDGRRIVSDAVEVLDLEDPNAGEHEGDVVRRTSYTGRIDDVELEERGPLVTVVRFTGTHVAADGTERLPFIIRMTIGHDADRLDFQHTFIYDGDENHDFLKGLGVRFESPMAGKPYNRHVRFEGDHGTIHECLAQLLTWKPVIPSHLYEDQQAGRLIHPSDETGETIDASGVLNQTANSDSDNEKVETVLKDMPWWDEYHMVQDSPSHFAITKKTADEQVCRLTTLHGRRTRGGASFGSEAGSVMFAVKDFWQKYPTGYTFTGLTTDTATATVWLWSPDAQAMDFRHYAQDGYQWAYYEGYDYKGADPVGIACTNEFSVAAGPTPIPDDETLLAFSTAVDKPEQYLADPGFYHDMGAFGRWSLPERGTEMENWIEDQLDRAIAFYEKEIDLRNWYGMFDYGDIMHSYDSARHQWRYDMGGFAWDNAELVPTYWMWYAFLRSGREDIFDMASKLCRHVSEVDVYHLGRYKGLGSRHNVRHWGCPCKEARISMAGHHRVYYFLTGDRRFEDLFDELGDVEQTFFEKDPLGDWYDKDSMVYPAHARSGPDWSSLCSDWMTQLERTNSPKFLNKIQTGIDDIKAMDLQLNSGVDMEFDPATCHLRFINNESTGGVHLAICQGAPEVWIEMKDLVDDPDWPKMVADFGRFYFLPHEQVVKESNGALADRAYPFPFFASAIGAYAAEYYGDKDIARKVWKYLIHALMDSADHTGFDTVTLHDVGNHAELEEIPWENPWVKTNFVAQWCLNAIVTLDFIRDDAPKTLAEADELTEGLGYDTQRKS</sequence>
<comment type="caution">
    <text evidence="4">The sequence shown here is derived from an EMBL/GenBank/DDBJ whole genome shotgun (WGS) entry which is preliminary data.</text>
</comment>
<reference evidence="4 5" key="1">
    <citation type="submission" date="2017-10" db="EMBL/GenBank/DDBJ databases">
        <title>Draft genome sequences of strains TRE 1, TRE 9, TRE H and TRI 7, isolated from tamarins, belonging to four potential novel Bifidobacterium species.</title>
        <authorList>
            <person name="Mattarelli P."/>
            <person name="Modesto M."/>
            <person name="Puglisi E."/>
            <person name="Morelli L."/>
            <person name="Spezio C."/>
            <person name="Bonetti A."/>
            <person name="Sandri C."/>
        </authorList>
    </citation>
    <scope>NUCLEOTIDE SEQUENCE [LARGE SCALE GENOMIC DNA]</scope>
    <source>
        <strain evidence="5">TRE1</strain>
    </source>
</reference>
<dbReference type="PANTHER" id="PTHR40081">
    <property type="entry name" value="CONCANAVALIN A-LIKE LECTIN/GLUCANASE"/>
    <property type="match status" value="1"/>
</dbReference>
<dbReference type="PANTHER" id="PTHR40081:SF1">
    <property type="entry name" value="TAT PATHWAY SIGNAL SEQUENCE DOMAIN PROTEIN"/>
    <property type="match status" value="1"/>
</dbReference>
<evidence type="ECO:0000259" key="2">
    <source>
        <dbReference type="Pfam" id="PF21345"/>
    </source>
</evidence>
<dbReference type="InterPro" id="IPR048331">
    <property type="entry name" value="PcRGLX/YetA_3rd"/>
</dbReference>
<dbReference type="Pfam" id="PF21345">
    <property type="entry name" value="PcRGLX_2nd"/>
    <property type="match status" value="1"/>
</dbReference>
<organism evidence="4 5">
    <name type="scientific">Bifidobacterium primatium</name>
    <dbReference type="NCBI Taxonomy" id="2045438"/>
    <lineage>
        <taxon>Bacteria</taxon>
        <taxon>Bacillati</taxon>
        <taxon>Actinomycetota</taxon>
        <taxon>Actinomycetes</taxon>
        <taxon>Bifidobacteriales</taxon>
        <taxon>Bifidobacteriaceae</taxon>
        <taxon>Bifidobacterium</taxon>
    </lineage>
</organism>
<feature type="domain" description="PcRGLX/YetA-like central beta-sandwich" evidence="2">
    <location>
        <begin position="96"/>
        <end position="458"/>
    </location>
</feature>
<dbReference type="EMBL" id="PEBI01000004">
    <property type="protein sequence ID" value="PJM72713.1"/>
    <property type="molecule type" value="Genomic_DNA"/>
</dbReference>
<accession>A0A2M9H7C5</accession>
<keyword evidence="5" id="KW-1185">Reference proteome</keyword>
<evidence type="ECO:0000259" key="3">
    <source>
        <dbReference type="Pfam" id="PF21346"/>
    </source>
</evidence>
<proteinExistence type="predicted"/>
<evidence type="ECO:0000259" key="1">
    <source>
        <dbReference type="Pfam" id="PF19501"/>
    </source>
</evidence>
<evidence type="ECO:0000313" key="4">
    <source>
        <dbReference type="EMBL" id="PJM72713.1"/>
    </source>
</evidence>
<feature type="domain" description="PcRGLX/YetA-like C-terminal alpha/alpha toroid" evidence="3">
    <location>
        <begin position="468"/>
        <end position="882"/>
    </location>
</feature>
<gene>
    <name evidence="4" type="ORF">CS006_09135</name>
</gene>
<dbReference type="Proteomes" id="UP000229095">
    <property type="component" value="Unassembled WGS sequence"/>
</dbReference>
<dbReference type="OrthoDB" id="262615at2"/>
<name>A0A2M9H7C5_9BIFI</name>
<dbReference type="AlphaFoldDB" id="A0A2M9H7C5"/>
<dbReference type="Pfam" id="PF21346">
    <property type="entry name" value="PcRGLX_3rd"/>
    <property type="match status" value="1"/>
</dbReference>
<evidence type="ECO:0000313" key="5">
    <source>
        <dbReference type="Proteomes" id="UP000229095"/>
    </source>
</evidence>
<dbReference type="InterPro" id="IPR048329">
    <property type="entry name" value="PcRGLX_1st"/>
</dbReference>